<dbReference type="NCBIfam" id="NF047847">
    <property type="entry name" value="SS_mature_LptM"/>
    <property type="match status" value="1"/>
</dbReference>
<evidence type="ECO:0000256" key="1">
    <source>
        <dbReference type="ARBA" id="ARBA00004459"/>
    </source>
</evidence>
<keyword evidence="4" id="KW-0564">Palmitate</keyword>
<dbReference type="STRING" id="655015.B1812_04990"/>
<feature type="region of interest" description="Disordered" evidence="7">
    <location>
        <begin position="41"/>
        <end position="82"/>
    </location>
</feature>
<evidence type="ECO:0000313" key="8">
    <source>
        <dbReference type="EMBL" id="ARN80527.1"/>
    </source>
</evidence>
<keyword evidence="6" id="KW-0449">Lipoprotein</keyword>
<keyword evidence="3" id="KW-0472">Membrane</keyword>
<dbReference type="InterPro" id="IPR032831">
    <property type="entry name" value="LptM_cons"/>
</dbReference>
<keyword evidence="5" id="KW-0998">Cell outer membrane</keyword>
<dbReference type="EMBL" id="CP019948">
    <property type="protein sequence ID" value="ARN80527.1"/>
    <property type="molecule type" value="Genomic_DNA"/>
</dbReference>
<evidence type="ECO:0000256" key="5">
    <source>
        <dbReference type="ARBA" id="ARBA00023237"/>
    </source>
</evidence>
<dbReference type="AlphaFoldDB" id="A0A1W6MSI8"/>
<keyword evidence="9" id="KW-1185">Reference proteome</keyword>
<protein>
    <submittedName>
        <fullName evidence="8">Uncharacterized protein</fullName>
    </submittedName>
</protein>
<accession>A0A1W6MSI8</accession>
<dbReference type="KEGG" id="mbry:B1812_04990"/>
<evidence type="ECO:0000256" key="7">
    <source>
        <dbReference type="SAM" id="MobiDB-lite"/>
    </source>
</evidence>
<evidence type="ECO:0000256" key="6">
    <source>
        <dbReference type="ARBA" id="ARBA00023288"/>
    </source>
</evidence>
<organism evidence="8 9">
    <name type="scientific">Methylocystis bryophila</name>
    <dbReference type="NCBI Taxonomy" id="655015"/>
    <lineage>
        <taxon>Bacteria</taxon>
        <taxon>Pseudomonadati</taxon>
        <taxon>Pseudomonadota</taxon>
        <taxon>Alphaproteobacteria</taxon>
        <taxon>Hyphomicrobiales</taxon>
        <taxon>Methylocystaceae</taxon>
        <taxon>Methylocystis</taxon>
    </lineage>
</organism>
<dbReference type="RefSeq" id="WP_085770596.1">
    <property type="nucleotide sequence ID" value="NZ_AP027149.1"/>
</dbReference>
<keyword evidence="2" id="KW-0732">Signal</keyword>
<sequence length="94" mass="9959">MRLRRPHYGIVLGLLALCLAGCGRKGPLELPADLQAERQAQAAQAEEAAAAQARAKGRRPKLSEEGVKPPPGPALGDPGNRPPAVYPFPLDFLL</sequence>
<proteinExistence type="predicted"/>
<evidence type="ECO:0000256" key="3">
    <source>
        <dbReference type="ARBA" id="ARBA00023136"/>
    </source>
</evidence>
<feature type="compositionally biased region" description="Low complexity" evidence="7">
    <location>
        <begin position="41"/>
        <end position="54"/>
    </location>
</feature>
<dbReference type="Proteomes" id="UP000193978">
    <property type="component" value="Chromosome"/>
</dbReference>
<reference evidence="8 9" key="1">
    <citation type="submission" date="2017-02" db="EMBL/GenBank/DDBJ databases">
        <authorList>
            <person name="Peterson S.W."/>
        </authorList>
    </citation>
    <scope>NUCLEOTIDE SEQUENCE [LARGE SCALE GENOMIC DNA]</scope>
    <source>
        <strain evidence="8 9">S285</strain>
    </source>
</reference>
<evidence type="ECO:0000256" key="4">
    <source>
        <dbReference type="ARBA" id="ARBA00023139"/>
    </source>
</evidence>
<evidence type="ECO:0000256" key="2">
    <source>
        <dbReference type="ARBA" id="ARBA00022729"/>
    </source>
</evidence>
<gene>
    <name evidence="8" type="ORF">B1812_04990</name>
</gene>
<dbReference type="Pfam" id="PF13627">
    <property type="entry name" value="LptM_cons"/>
    <property type="match status" value="1"/>
</dbReference>
<name>A0A1W6MSI8_9HYPH</name>
<evidence type="ECO:0000313" key="9">
    <source>
        <dbReference type="Proteomes" id="UP000193978"/>
    </source>
</evidence>
<comment type="subcellular location">
    <subcellularLocation>
        <location evidence="1">Cell outer membrane</location>
        <topology evidence="1">Lipid-anchor</topology>
    </subcellularLocation>
</comment>
<dbReference type="GO" id="GO:0009279">
    <property type="term" value="C:cell outer membrane"/>
    <property type="evidence" value="ECO:0007669"/>
    <property type="project" value="UniProtKB-SubCell"/>
</dbReference>